<dbReference type="AlphaFoldDB" id="A0A0J9TJ47"/>
<reference evidence="1" key="3">
    <citation type="submission" date="2015-04" db="EMBL/GenBank/DDBJ databases">
        <authorList>
            <consortium name="FlyBase"/>
        </authorList>
    </citation>
    <scope>NUCLEOTIDE SEQUENCE</scope>
    <source>
        <strain evidence="1">W501</strain>
    </source>
</reference>
<gene>
    <name evidence="1" type="primary">Dsim\GD28500</name>
    <name evidence="1" type="ORF">Dsimw501_GD28500</name>
</gene>
<reference evidence="1" key="1">
    <citation type="journal article" date="2013" name="Genome Res.">
        <title>A second-generation assembly of the Drosophila simulans genome provides new insights into patterns of lineage-specific divergence.</title>
        <authorList>
            <person name="Hu T.T."/>
            <person name="Eisen M.B."/>
            <person name="Thornton K.R."/>
            <person name="Andolfatto P."/>
        </authorList>
    </citation>
    <scope>NUCLEOTIDE SEQUENCE [LARGE SCALE GENOMIC DNA]</scope>
    <source>
        <strain evidence="1">W501</strain>
    </source>
</reference>
<protein>
    <submittedName>
        <fullName evidence="1">Uncharacterized protein</fullName>
    </submittedName>
</protein>
<dbReference type="KEGG" id="dsi:Dsimw501_GD28500"/>
<organism evidence="1">
    <name type="scientific">Drosophila simulans</name>
    <name type="common">Fruit fly</name>
    <dbReference type="NCBI Taxonomy" id="7240"/>
    <lineage>
        <taxon>Eukaryota</taxon>
        <taxon>Metazoa</taxon>
        <taxon>Ecdysozoa</taxon>
        <taxon>Arthropoda</taxon>
        <taxon>Hexapoda</taxon>
        <taxon>Insecta</taxon>
        <taxon>Pterygota</taxon>
        <taxon>Neoptera</taxon>
        <taxon>Endopterygota</taxon>
        <taxon>Diptera</taxon>
        <taxon>Brachycera</taxon>
        <taxon>Muscomorpha</taxon>
        <taxon>Ephydroidea</taxon>
        <taxon>Drosophilidae</taxon>
        <taxon>Drosophila</taxon>
        <taxon>Sophophora</taxon>
    </lineage>
</organism>
<evidence type="ECO:0000313" key="1">
    <source>
        <dbReference type="EMBL" id="KMY89150.1"/>
    </source>
</evidence>
<dbReference type="OrthoDB" id="7854524at2759"/>
<name>A0A0J9TJ47_DROSI</name>
<dbReference type="EMBL" id="CM002910">
    <property type="protein sequence ID" value="KMY89150.1"/>
    <property type="molecule type" value="Genomic_DNA"/>
</dbReference>
<sequence length="168" mass="19022">MEELVDLEEPYLYMIGIPAGLRVHWAYVVDFLHPEENLQQINEPNEELVPPSQRQSREDTTDLEVAPLPEAPSIDLSAAGDGHHVIPQIADNEEPIVIIFLPRIMSLPWSSLKRLKPVIIAASNILFRKILSHFGIDLSQVFALGLSYNTHLTIFHCLMEYLTSWLTG</sequence>
<reference evidence="1" key="2">
    <citation type="submission" date="2014-06" db="EMBL/GenBank/DDBJ databases">
        <authorList>
            <person name="Hu T."/>
            <person name="Eisen M.B."/>
            <person name="Thornton K.R."/>
            <person name="Andolfatto P."/>
        </authorList>
    </citation>
    <scope>NUCLEOTIDE SEQUENCE</scope>
    <source>
        <strain evidence="1">W501</strain>
    </source>
</reference>
<dbReference type="Proteomes" id="UP000035880">
    <property type="component" value="Chromosome 2L"/>
</dbReference>
<proteinExistence type="predicted"/>
<accession>A0A0J9TJ47</accession>
<dbReference type="Bgee" id="FBgn0269790">
    <property type="expression patterns" value="Expressed in male reproductive system and 2 other cell types or tissues"/>
</dbReference>